<protein>
    <recommendedName>
        <fullName evidence="7">Hydrophobin</fullName>
    </recommendedName>
</protein>
<feature type="signal peptide" evidence="7">
    <location>
        <begin position="1"/>
        <end position="28"/>
    </location>
</feature>
<dbReference type="AlphaFoldDB" id="Q8WZJ1"/>
<evidence type="ECO:0000313" key="8">
    <source>
        <dbReference type="EMBL" id="CAC86006.1"/>
    </source>
</evidence>
<dbReference type="InterPro" id="IPR019778">
    <property type="entry name" value="Class_I_Hydrophobin_CS"/>
</dbReference>
<comment type="subcellular location">
    <subcellularLocation>
        <location evidence="1 7">Secreted</location>
        <location evidence="1 7">Cell wall</location>
    </subcellularLocation>
</comment>
<keyword evidence="3 7" id="KW-0134">Cell wall</keyword>
<keyword evidence="5 7" id="KW-0732">Signal</keyword>
<dbReference type="InterPro" id="IPR001338">
    <property type="entry name" value="Class_I_Hydrophobin"/>
</dbReference>
<reference evidence="8" key="1">
    <citation type="thesis" date="2001" institute="Department of Plant Biology" country="University of Zurich, Zurich, Switzerland">
        <authorList>
            <person name="Trembley M.L."/>
        </authorList>
    </citation>
    <scope>NUCLEOTIDE SEQUENCE</scope>
    <source>
        <strain evidence="8">DGH3</strain>
    </source>
</reference>
<accession>Q8WZJ1</accession>
<evidence type="ECO:0000256" key="7">
    <source>
        <dbReference type="RuleBase" id="RU365009"/>
    </source>
</evidence>
<dbReference type="PROSITE" id="PS00956">
    <property type="entry name" value="HYDROPHOBIN"/>
    <property type="match status" value="1"/>
</dbReference>
<evidence type="ECO:0000256" key="5">
    <source>
        <dbReference type="ARBA" id="ARBA00022729"/>
    </source>
</evidence>
<dbReference type="GO" id="GO:0005199">
    <property type="term" value="F:structural constituent of cell wall"/>
    <property type="evidence" value="ECO:0007669"/>
    <property type="project" value="InterPro"/>
</dbReference>
<name>Q8WZJ1_9AGAR</name>
<evidence type="ECO:0000256" key="1">
    <source>
        <dbReference type="ARBA" id="ARBA00004191"/>
    </source>
</evidence>
<evidence type="ECO:0000256" key="4">
    <source>
        <dbReference type="ARBA" id="ARBA00022525"/>
    </source>
</evidence>
<gene>
    <name evidence="8" type="primary">h3</name>
</gene>
<dbReference type="EMBL" id="AJ320546">
    <property type="protein sequence ID" value="CAC86006.1"/>
    <property type="molecule type" value="mRNA"/>
</dbReference>
<evidence type="ECO:0000256" key="3">
    <source>
        <dbReference type="ARBA" id="ARBA00022512"/>
    </source>
</evidence>
<feature type="chain" id="PRO_5013985808" description="Hydrophobin" evidence="7">
    <location>
        <begin position="29"/>
        <end position="118"/>
    </location>
</feature>
<keyword evidence="4 7" id="KW-0964">Secreted</keyword>
<dbReference type="Pfam" id="PF01185">
    <property type="entry name" value="Hydrophobin"/>
    <property type="match status" value="1"/>
</dbReference>
<organism evidence="8">
    <name type="scientific">Dictyonema glabratum</name>
    <dbReference type="NCBI Taxonomy" id="164459"/>
    <lineage>
        <taxon>Eukaryota</taxon>
        <taxon>Fungi</taxon>
        <taxon>Dikarya</taxon>
        <taxon>Basidiomycota</taxon>
        <taxon>Agaricomycotina</taxon>
        <taxon>Agaricomycetes</taxon>
        <taxon>Agaricomycetidae</taxon>
        <taxon>Agaricales</taxon>
        <taxon>Hygrophoraceae</taxon>
        <taxon>Dictyonema</taxon>
    </lineage>
</organism>
<dbReference type="GO" id="GO:0009277">
    <property type="term" value="C:fungal-type cell wall"/>
    <property type="evidence" value="ECO:0007669"/>
    <property type="project" value="InterPro"/>
</dbReference>
<keyword evidence="6 7" id="KW-1015">Disulfide bond</keyword>
<dbReference type="SMART" id="SM00075">
    <property type="entry name" value="HYDRO"/>
    <property type="match status" value="1"/>
</dbReference>
<dbReference type="CDD" id="cd23507">
    <property type="entry name" value="hydrophobin_I"/>
    <property type="match status" value="1"/>
</dbReference>
<evidence type="ECO:0000256" key="6">
    <source>
        <dbReference type="ARBA" id="ARBA00023157"/>
    </source>
</evidence>
<proteinExistence type="evidence at transcript level"/>
<sequence length="118" mass="11604">MLIRITAFTVLALTTGSFVAALPSPALATTPIPASQCNTGPVQCCQSISSSSNSGTASLLGPLGLVLSGLNIPIGVTCTPISLLGIGGNSCSANPVCCQNNNFNGVVAVGCTPVNLSL</sequence>
<comment type="similarity">
    <text evidence="2 7">Belongs to the fungal hydrophobin family.</text>
</comment>
<reference evidence="8" key="2">
    <citation type="journal article" date="2002" name="Fungal Genet. Biol.">
        <title>Hydrophobins DGH1, DGH2, and DGH3 in the lichen-forming basidiomycete Dictyonema glabratum.</title>
        <authorList>
            <person name="Trembley M.L."/>
            <person name="Ringli C."/>
            <person name="Honegger R."/>
        </authorList>
    </citation>
    <scope>NUCLEOTIDE SEQUENCE</scope>
    <source>
        <strain evidence="8">DGH3</strain>
    </source>
</reference>
<evidence type="ECO:0000256" key="2">
    <source>
        <dbReference type="ARBA" id="ARBA00010446"/>
    </source>
</evidence>